<comment type="caution">
    <text evidence="4">The sequence shown here is derived from an EMBL/GenBank/DDBJ whole genome shotgun (WGS) entry which is preliminary data.</text>
</comment>
<evidence type="ECO:0000256" key="2">
    <source>
        <dbReference type="SAM" id="MobiDB-lite"/>
    </source>
</evidence>
<dbReference type="InterPro" id="IPR016047">
    <property type="entry name" value="M23ase_b-sheet_dom"/>
</dbReference>
<evidence type="ECO:0000256" key="1">
    <source>
        <dbReference type="ARBA" id="ARBA00038420"/>
    </source>
</evidence>
<dbReference type="CDD" id="cd00118">
    <property type="entry name" value="LysM"/>
    <property type="match status" value="1"/>
</dbReference>
<proteinExistence type="inferred from homology"/>
<feature type="domain" description="LysM" evidence="3">
    <location>
        <begin position="34"/>
        <end position="78"/>
    </location>
</feature>
<dbReference type="PANTHER" id="PTHR21666:SF263">
    <property type="entry name" value="MUREIN HYDROLASE ACTIVATOR NLPD"/>
    <property type="match status" value="1"/>
</dbReference>
<dbReference type="Gene3D" id="2.70.70.10">
    <property type="entry name" value="Glucose Permease (Domain IIA)"/>
    <property type="match status" value="1"/>
</dbReference>
<dbReference type="PROSITE" id="PS51782">
    <property type="entry name" value="LYSM"/>
    <property type="match status" value="1"/>
</dbReference>
<dbReference type="InterPro" id="IPR018392">
    <property type="entry name" value="LysM"/>
</dbReference>
<dbReference type="Pfam" id="PF01551">
    <property type="entry name" value="Peptidase_M23"/>
    <property type="match status" value="1"/>
</dbReference>
<dbReference type="InterPro" id="IPR050570">
    <property type="entry name" value="Cell_wall_metabolism_enzyme"/>
</dbReference>
<feature type="compositionally biased region" description="Basic and acidic residues" evidence="2">
    <location>
        <begin position="82"/>
        <end position="95"/>
    </location>
</feature>
<dbReference type="PANTHER" id="PTHR21666">
    <property type="entry name" value="PEPTIDASE-RELATED"/>
    <property type="match status" value="1"/>
</dbReference>
<dbReference type="RefSeq" id="WP_206592522.1">
    <property type="nucleotide sequence ID" value="NZ_JAFKCS010000001.1"/>
</dbReference>
<evidence type="ECO:0000259" key="3">
    <source>
        <dbReference type="PROSITE" id="PS51782"/>
    </source>
</evidence>
<keyword evidence="5" id="KW-1185">Reference proteome</keyword>
<evidence type="ECO:0000313" key="5">
    <source>
        <dbReference type="Proteomes" id="UP000663992"/>
    </source>
</evidence>
<dbReference type="InterPro" id="IPR011055">
    <property type="entry name" value="Dup_hybrid_motif"/>
</dbReference>
<reference evidence="4 5" key="1">
    <citation type="submission" date="2021-03" db="EMBL/GenBank/DDBJ databases">
        <title>novel species isolated from a fishpond in China.</title>
        <authorList>
            <person name="Lu H."/>
            <person name="Cai Z."/>
        </authorList>
    </citation>
    <scope>NUCLEOTIDE SEQUENCE [LARGE SCALE GENOMIC DNA]</scope>
    <source>
        <strain evidence="4 5">Y57</strain>
    </source>
</reference>
<dbReference type="CDD" id="cd12797">
    <property type="entry name" value="M23_peptidase"/>
    <property type="match status" value="1"/>
</dbReference>
<feature type="compositionally biased region" description="Polar residues" evidence="2">
    <location>
        <begin position="117"/>
        <end position="137"/>
    </location>
</feature>
<dbReference type="InterPro" id="IPR036779">
    <property type="entry name" value="LysM_dom_sf"/>
</dbReference>
<dbReference type="EMBL" id="JAFKCS010000001">
    <property type="protein sequence ID" value="MBN7818377.1"/>
    <property type="molecule type" value="Genomic_DNA"/>
</dbReference>
<protein>
    <submittedName>
        <fullName evidence="4">Peptidoglycan DD-metalloendopeptidase family protein</fullName>
    </submittedName>
</protein>
<name>A0ABS3CMP0_9ALTE</name>
<dbReference type="Gene3D" id="3.10.350.10">
    <property type="entry name" value="LysM domain"/>
    <property type="match status" value="1"/>
</dbReference>
<accession>A0ABS3CMP0</accession>
<comment type="similarity">
    <text evidence="1">Belongs to the E.coli NlpD/Haemophilus LppB family.</text>
</comment>
<feature type="region of interest" description="Disordered" evidence="2">
    <location>
        <begin position="82"/>
        <end position="139"/>
    </location>
</feature>
<dbReference type="SUPFAM" id="SSF51261">
    <property type="entry name" value="Duplicated hybrid motif"/>
    <property type="match status" value="1"/>
</dbReference>
<dbReference type="Pfam" id="PF01476">
    <property type="entry name" value="LysM"/>
    <property type="match status" value="1"/>
</dbReference>
<evidence type="ECO:0000313" key="4">
    <source>
        <dbReference type="EMBL" id="MBN7818377.1"/>
    </source>
</evidence>
<gene>
    <name evidence="4" type="ORF">J0A65_00800</name>
</gene>
<organism evidence="4 5">
    <name type="scientific">Bowmanella yangjiangensis</name>
    <dbReference type="NCBI Taxonomy" id="2811230"/>
    <lineage>
        <taxon>Bacteria</taxon>
        <taxon>Pseudomonadati</taxon>
        <taxon>Pseudomonadota</taxon>
        <taxon>Gammaproteobacteria</taxon>
        <taxon>Alteromonadales</taxon>
        <taxon>Alteromonadaceae</taxon>
        <taxon>Bowmanella</taxon>
    </lineage>
</organism>
<dbReference type="Proteomes" id="UP000663992">
    <property type="component" value="Unassembled WGS sequence"/>
</dbReference>
<sequence>MLLSACSSRNAPAPVVTLSEAKTFKQFKELGNAAEYQVEKGDTLFSIAWYSGNDYKDLARINKLSAPYAIYPGQVLKLRESNKNVRKNVTKETGKTSKIKANQPVDRPKKQAYGESKTVQKSTTDIPKNPKPVSSGSDFPPQVTEWIWPAKGKVIGQFSLSEQGNKGIDIANSPGTPILASAVGKVVYTGNALRGFGNLIIIKHTDAYLTAYAHNRKILVKEQDWVRPGQQIAEMGSSGTSQTMLHFEIRYKGKSVDPLRFLPNQP</sequence>
<dbReference type="SMART" id="SM00257">
    <property type="entry name" value="LysM"/>
    <property type="match status" value="1"/>
</dbReference>